<evidence type="ECO:0000313" key="3">
    <source>
        <dbReference type="Proteomes" id="UP000676649"/>
    </source>
</evidence>
<feature type="coiled-coil region" evidence="1">
    <location>
        <begin position="1"/>
        <end position="64"/>
    </location>
</feature>
<name>A0A975RAE9_9GAMM</name>
<dbReference type="RefSeq" id="WP_215584833.1">
    <property type="nucleotide sequence ID" value="NZ_CP073754.1"/>
</dbReference>
<dbReference type="KEGG" id="mpad:KEF85_08110"/>
<protein>
    <submittedName>
        <fullName evidence="2">Coiled coil domain-containing protein</fullName>
    </submittedName>
</protein>
<organism evidence="2 3">
    <name type="scientific">Methylomonas paludis</name>
    <dbReference type="NCBI Taxonomy" id="1173101"/>
    <lineage>
        <taxon>Bacteria</taxon>
        <taxon>Pseudomonadati</taxon>
        <taxon>Pseudomonadota</taxon>
        <taxon>Gammaproteobacteria</taxon>
        <taxon>Methylococcales</taxon>
        <taxon>Methylococcaceae</taxon>
        <taxon>Methylomonas</taxon>
    </lineage>
</organism>
<evidence type="ECO:0000256" key="1">
    <source>
        <dbReference type="SAM" id="Coils"/>
    </source>
</evidence>
<dbReference type="AlphaFoldDB" id="A0A975RAE9"/>
<sequence length="95" mass="10524">MKTKEEYIDSLSAELKEWSAEIDVLNAKAELAAEDIKLQYYADIAALKAKEAVATAKIKELQEASGDAWDAVKDTAEHVWHDLRTGLASIVSKFN</sequence>
<gene>
    <name evidence="2" type="ORF">KEF85_08110</name>
</gene>
<proteinExistence type="predicted"/>
<evidence type="ECO:0000313" key="2">
    <source>
        <dbReference type="EMBL" id="QWF72395.1"/>
    </source>
</evidence>
<accession>A0A975RAE9</accession>
<keyword evidence="1" id="KW-0175">Coiled coil</keyword>
<dbReference type="Proteomes" id="UP000676649">
    <property type="component" value="Chromosome"/>
</dbReference>
<dbReference type="EMBL" id="CP073754">
    <property type="protein sequence ID" value="QWF72395.1"/>
    <property type="molecule type" value="Genomic_DNA"/>
</dbReference>
<reference evidence="2" key="1">
    <citation type="submission" date="2021-04" db="EMBL/GenBank/DDBJ databases">
        <title>Draft genome sequence data of methanotrophic Methylovulum sp. strain S1L and Methylomonas sp. strain S2AM isolated from boreal lake water columns.</title>
        <authorList>
            <person name="Rissanen A.J."/>
            <person name="Mangayil R."/>
            <person name="Svenning M.M."/>
            <person name="Khanongnuch R."/>
        </authorList>
    </citation>
    <scope>NUCLEOTIDE SEQUENCE</scope>
    <source>
        <strain evidence="2">S2AM</strain>
    </source>
</reference>
<keyword evidence="3" id="KW-1185">Reference proteome</keyword>